<evidence type="ECO:0000256" key="1">
    <source>
        <dbReference type="ARBA" id="ARBA00022679"/>
    </source>
</evidence>
<dbReference type="InterPro" id="IPR022211">
    <property type="entry name" value="PHBC_N"/>
</dbReference>
<dbReference type="InterPro" id="IPR010941">
    <property type="entry name" value="PhaC_N"/>
</dbReference>
<dbReference type="Proteomes" id="UP000031572">
    <property type="component" value="Unassembled WGS sequence"/>
</dbReference>
<accession>A0A0C2BZN1</accession>
<evidence type="ECO:0000259" key="3">
    <source>
        <dbReference type="Pfam" id="PF07167"/>
    </source>
</evidence>
<reference evidence="5 6" key="1">
    <citation type="submission" date="2014-12" db="EMBL/GenBank/DDBJ databases">
        <title>Denitrispirillum autotrophicum gen. nov., sp. nov., Denitrifying, Facultatively Autotrophic Bacteria Isolated from Rice Paddy Soil.</title>
        <authorList>
            <person name="Ishii S."/>
            <person name="Ashida N."/>
            <person name="Ohno H."/>
            <person name="Otsuka S."/>
            <person name="Yokota A."/>
            <person name="Senoo K."/>
        </authorList>
    </citation>
    <scope>NUCLEOTIDE SEQUENCE [LARGE SCALE GENOMIC DNA]</scope>
    <source>
        <strain evidence="5 6">TSA66</strain>
    </source>
</reference>
<dbReference type="Gene3D" id="3.40.50.1820">
    <property type="entry name" value="alpha/beta hydrolase"/>
    <property type="match status" value="1"/>
</dbReference>
<dbReference type="PANTHER" id="PTHR36837:SF5">
    <property type="entry name" value="POLY-3-HYDROXYBUTYRATE SYNTHASE"/>
    <property type="match status" value="1"/>
</dbReference>
<feature type="domain" description="Poly-beta-hydroxybutyrate polymerase N-terminal" evidence="4">
    <location>
        <begin position="10"/>
        <end position="51"/>
    </location>
</feature>
<dbReference type="Pfam" id="PF12551">
    <property type="entry name" value="PHBC_N"/>
    <property type="match status" value="1"/>
</dbReference>
<gene>
    <name evidence="5" type="ORF">TSA66_04375</name>
</gene>
<dbReference type="SUPFAM" id="SSF53474">
    <property type="entry name" value="alpha/beta-Hydrolases"/>
    <property type="match status" value="1"/>
</dbReference>
<sequence>MPWTVPDIEPPATIDRLLHATTGRVTGGLSPVSLALAYADWALHLAESPGKWQRLAEKAVRKTARFNIYAAHVLSNAETEPCIEPLPQDRRFRNEAWRRWPFNLIYQGFLLHQQWWHNVTTGLGGVSPHHEQVVSFVARQLLDMVSPVNFIATNPEVLDATAREGGRNLLRGAMNFIEDLERSVGDKPPLGTEDFQPGKQVALTRGQVVYRNRLVELIQYSAATPEVHAEPVLIVPAWIMKYYILDLSPHNSLVKYLVERGHTVFMISWHNPTEHDRDLDMEDYLRLGVLEALNAVQAIVPGKKINTVGYCIGGTLLSMAAAYMAQVGDERLNTITLLAAQTDFTEAGELMLFIDDSQLNYLEDIMWKQGYLDNRQMAGAFQLLRSHDLVWSLVVRQYLLGGRQTLTDLMAWNADATRMPYRMHSEYLHRLFLRNDLFAGRYKINGRTISLGDISAPMFAVATETDHVAPWKSVYKINLIADPDVTFLLTNGGHNAGIVSQPGHTGRHYRVAHRPSGTNYIDPETWFLSNPQIEGSWWPTWVDWLERHASGQSAPPTMGAPHKGYAPLMAAPGSYVLER</sequence>
<evidence type="ECO:0000256" key="2">
    <source>
        <dbReference type="ARBA" id="ARBA00023315"/>
    </source>
</evidence>
<feature type="domain" description="Poly-beta-hydroxybutyrate polymerase N-terminal" evidence="3">
    <location>
        <begin position="88"/>
        <end position="257"/>
    </location>
</feature>
<dbReference type="GO" id="GO:0016746">
    <property type="term" value="F:acyltransferase activity"/>
    <property type="evidence" value="ECO:0007669"/>
    <property type="project" value="UniProtKB-KW"/>
</dbReference>
<dbReference type="AlphaFoldDB" id="A0A0C2BZN1"/>
<keyword evidence="6" id="KW-1185">Reference proteome</keyword>
<name>A0A0C2BZN1_9BURK</name>
<keyword evidence="2" id="KW-0012">Acyltransferase</keyword>
<dbReference type="EMBL" id="JWJG01000028">
    <property type="protein sequence ID" value="KIF83491.1"/>
    <property type="molecule type" value="Genomic_DNA"/>
</dbReference>
<comment type="caution">
    <text evidence="5">The sequence shown here is derived from an EMBL/GenBank/DDBJ whole genome shotgun (WGS) entry which is preliminary data.</text>
</comment>
<organism evidence="5 6">
    <name type="scientific">Noviherbaspirillum autotrophicum</name>
    <dbReference type="NCBI Taxonomy" id="709839"/>
    <lineage>
        <taxon>Bacteria</taxon>
        <taxon>Pseudomonadati</taxon>
        <taxon>Pseudomonadota</taxon>
        <taxon>Betaproteobacteria</taxon>
        <taxon>Burkholderiales</taxon>
        <taxon>Oxalobacteraceae</taxon>
        <taxon>Noviherbaspirillum</taxon>
    </lineage>
</organism>
<dbReference type="Pfam" id="PF07167">
    <property type="entry name" value="PhaC_N"/>
    <property type="match status" value="1"/>
</dbReference>
<dbReference type="GO" id="GO:0042619">
    <property type="term" value="P:poly-hydroxybutyrate biosynthetic process"/>
    <property type="evidence" value="ECO:0007669"/>
    <property type="project" value="InterPro"/>
</dbReference>
<evidence type="ECO:0000313" key="5">
    <source>
        <dbReference type="EMBL" id="KIF83491.1"/>
    </source>
</evidence>
<dbReference type="InterPro" id="IPR051321">
    <property type="entry name" value="PHA/PHB_synthase"/>
</dbReference>
<dbReference type="STRING" id="709839.TSA66_04375"/>
<dbReference type="InterPro" id="IPR029058">
    <property type="entry name" value="AB_hydrolase_fold"/>
</dbReference>
<evidence type="ECO:0000259" key="4">
    <source>
        <dbReference type="Pfam" id="PF12551"/>
    </source>
</evidence>
<dbReference type="PANTHER" id="PTHR36837">
    <property type="entry name" value="POLY(3-HYDROXYALKANOATE) POLYMERASE SUBUNIT PHAC"/>
    <property type="match status" value="1"/>
</dbReference>
<protein>
    <submittedName>
        <fullName evidence="5">Poly-beta-hydroxybutyrate polymerase</fullName>
    </submittedName>
</protein>
<keyword evidence="1" id="KW-0808">Transferase</keyword>
<proteinExistence type="predicted"/>
<evidence type="ECO:0000313" key="6">
    <source>
        <dbReference type="Proteomes" id="UP000031572"/>
    </source>
</evidence>